<comment type="caution">
    <text evidence="2">The sequence shown here is derived from an EMBL/GenBank/DDBJ whole genome shotgun (WGS) entry which is preliminary data.</text>
</comment>
<gene>
    <name evidence="2" type="ORF">AC579_898</name>
</gene>
<organism evidence="2 3">
    <name type="scientific">Pseudocercospora musae</name>
    <dbReference type="NCBI Taxonomy" id="113226"/>
    <lineage>
        <taxon>Eukaryota</taxon>
        <taxon>Fungi</taxon>
        <taxon>Dikarya</taxon>
        <taxon>Ascomycota</taxon>
        <taxon>Pezizomycotina</taxon>
        <taxon>Dothideomycetes</taxon>
        <taxon>Dothideomycetidae</taxon>
        <taxon>Mycosphaerellales</taxon>
        <taxon>Mycosphaerellaceae</taxon>
        <taxon>Pseudocercospora</taxon>
    </lineage>
</organism>
<evidence type="ECO:0000259" key="1">
    <source>
        <dbReference type="Pfam" id="PF00188"/>
    </source>
</evidence>
<dbReference type="InterPro" id="IPR035940">
    <property type="entry name" value="CAP_sf"/>
</dbReference>
<dbReference type="OrthoDB" id="5418088at2759"/>
<evidence type="ECO:0000313" key="2">
    <source>
        <dbReference type="EMBL" id="KXT16155.1"/>
    </source>
</evidence>
<dbReference type="Proteomes" id="UP000073492">
    <property type="component" value="Unassembled WGS sequence"/>
</dbReference>
<dbReference type="AlphaFoldDB" id="A0A139INB5"/>
<dbReference type="Pfam" id="PF00188">
    <property type="entry name" value="CAP"/>
    <property type="match status" value="1"/>
</dbReference>
<sequence length="162" mass="18145">MTTLVYRVNSKIRRRVEPRLHDFSDCDCETDTCEALKAQNGARCSTDCSMPVWDDDLAAKARKKARSLAQDDSLDRDLVHLGKRSNIYVSAHNPSIEDAVNAWAAEEEMRNERSNGQVPNGRLIVLSRGLSTLNRLQICVCGIEPGDLARERRYPTADIPTS</sequence>
<dbReference type="EMBL" id="LFZO01000043">
    <property type="protein sequence ID" value="KXT16155.1"/>
    <property type="molecule type" value="Genomic_DNA"/>
</dbReference>
<dbReference type="Gene3D" id="3.40.33.10">
    <property type="entry name" value="CAP"/>
    <property type="match status" value="1"/>
</dbReference>
<dbReference type="STRING" id="113226.A0A139INB5"/>
<proteinExistence type="predicted"/>
<dbReference type="InterPro" id="IPR014044">
    <property type="entry name" value="CAP_dom"/>
</dbReference>
<accession>A0A139INB5</accession>
<feature type="domain" description="SCP" evidence="1">
    <location>
        <begin position="37"/>
        <end position="110"/>
    </location>
</feature>
<dbReference type="SUPFAM" id="SSF55797">
    <property type="entry name" value="PR-1-like"/>
    <property type="match status" value="1"/>
</dbReference>
<keyword evidence="3" id="KW-1185">Reference proteome</keyword>
<evidence type="ECO:0000313" key="3">
    <source>
        <dbReference type="Proteomes" id="UP000073492"/>
    </source>
</evidence>
<name>A0A139INB5_9PEZI</name>
<reference evidence="2 3" key="1">
    <citation type="submission" date="2015-07" db="EMBL/GenBank/DDBJ databases">
        <title>Comparative genomics of the Sigatoka disease complex on banana suggests a link between parallel evolutionary changes in Pseudocercospora fijiensis and Pseudocercospora eumusae and increased virulence on the banana host.</title>
        <authorList>
            <person name="Chang T.-C."/>
            <person name="Salvucci A."/>
            <person name="Crous P.W."/>
            <person name="Stergiopoulos I."/>
        </authorList>
    </citation>
    <scope>NUCLEOTIDE SEQUENCE [LARGE SCALE GENOMIC DNA]</scope>
    <source>
        <strain evidence="2 3">CBS 116634</strain>
    </source>
</reference>
<protein>
    <recommendedName>
        <fullName evidence="1">SCP domain-containing protein</fullName>
    </recommendedName>
</protein>